<keyword evidence="5" id="KW-0597">Phosphoprotein</keyword>
<dbReference type="GO" id="GO:0016036">
    <property type="term" value="P:cellular response to phosphate starvation"/>
    <property type="evidence" value="ECO:0007669"/>
    <property type="project" value="TreeGrafter"/>
</dbReference>
<dbReference type="SUPFAM" id="SSF158472">
    <property type="entry name" value="HAMP domain-like"/>
    <property type="match status" value="1"/>
</dbReference>
<evidence type="ECO:0000256" key="9">
    <source>
        <dbReference type="ARBA" id="ARBA00022840"/>
    </source>
</evidence>
<dbReference type="InterPro" id="IPR005467">
    <property type="entry name" value="His_kinase_dom"/>
</dbReference>
<evidence type="ECO:0000256" key="6">
    <source>
        <dbReference type="ARBA" id="ARBA00022679"/>
    </source>
</evidence>
<dbReference type="FunFam" id="3.30.565.10:FF:000006">
    <property type="entry name" value="Sensor histidine kinase WalK"/>
    <property type="match status" value="1"/>
</dbReference>
<feature type="domain" description="HAMP" evidence="14">
    <location>
        <begin position="307"/>
        <end position="359"/>
    </location>
</feature>
<evidence type="ECO:0000256" key="7">
    <source>
        <dbReference type="ARBA" id="ARBA00022741"/>
    </source>
</evidence>
<evidence type="ECO:0000256" key="1">
    <source>
        <dbReference type="ARBA" id="ARBA00000085"/>
    </source>
</evidence>
<dbReference type="InterPro" id="IPR036097">
    <property type="entry name" value="HisK_dim/P_sf"/>
</dbReference>
<dbReference type="CDD" id="cd06225">
    <property type="entry name" value="HAMP"/>
    <property type="match status" value="1"/>
</dbReference>
<dbReference type="GO" id="GO:0004721">
    <property type="term" value="F:phosphoprotein phosphatase activity"/>
    <property type="evidence" value="ECO:0007669"/>
    <property type="project" value="TreeGrafter"/>
</dbReference>
<dbReference type="Gene3D" id="3.30.565.10">
    <property type="entry name" value="Histidine kinase-like ATPase, C-terminal domain"/>
    <property type="match status" value="1"/>
</dbReference>
<gene>
    <name evidence="15" type="ORF">BG258_11475</name>
</gene>
<dbReference type="Pfam" id="PF00512">
    <property type="entry name" value="HisKA"/>
    <property type="match status" value="1"/>
</dbReference>
<keyword evidence="12" id="KW-0812">Transmembrane</keyword>
<dbReference type="SUPFAM" id="SSF47384">
    <property type="entry name" value="Homodimeric domain of signal transducing histidine kinase"/>
    <property type="match status" value="1"/>
</dbReference>
<evidence type="ECO:0000256" key="10">
    <source>
        <dbReference type="ARBA" id="ARBA00023012"/>
    </source>
</evidence>
<dbReference type="InterPro" id="IPR036890">
    <property type="entry name" value="HATPase_C_sf"/>
</dbReference>
<comment type="subcellular location">
    <subcellularLocation>
        <location evidence="2">Cell membrane</location>
        <topology evidence="2">Multi-pass membrane protein</topology>
    </subcellularLocation>
</comment>
<keyword evidence="6" id="KW-0808">Transferase</keyword>
<evidence type="ECO:0000313" key="16">
    <source>
        <dbReference type="Proteomes" id="UP000094784"/>
    </source>
</evidence>
<proteinExistence type="predicted"/>
<protein>
    <recommendedName>
        <fullName evidence="3">histidine kinase</fullName>
        <ecNumber evidence="3">2.7.13.3</ecNumber>
    </recommendedName>
</protein>
<feature type="domain" description="Histidine kinase" evidence="13">
    <location>
        <begin position="381"/>
        <end position="594"/>
    </location>
</feature>
<evidence type="ECO:0000256" key="4">
    <source>
        <dbReference type="ARBA" id="ARBA00022475"/>
    </source>
</evidence>
<dbReference type="PROSITE" id="PS50109">
    <property type="entry name" value="HIS_KIN"/>
    <property type="match status" value="1"/>
</dbReference>
<dbReference type="PANTHER" id="PTHR45453">
    <property type="entry name" value="PHOSPHATE REGULON SENSOR PROTEIN PHOR"/>
    <property type="match status" value="1"/>
</dbReference>
<dbReference type="GO" id="GO:0000155">
    <property type="term" value="F:phosphorelay sensor kinase activity"/>
    <property type="evidence" value="ECO:0007669"/>
    <property type="project" value="InterPro"/>
</dbReference>
<comment type="caution">
    <text evidence="15">The sequence shown here is derived from an EMBL/GenBank/DDBJ whole genome shotgun (WGS) entry which is preliminary data.</text>
</comment>
<evidence type="ECO:0000256" key="8">
    <source>
        <dbReference type="ARBA" id="ARBA00022777"/>
    </source>
</evidence>
<dbReference type="InterPro" id="IPR003660">
    <property type="entry name" value="HAMP_dom"/>
</dbReference>
<accession>A0A1E4R7L3</accession>
<dbReference type="GO" id="GO:0005886">
    <property type="term" value="C:plasma membrane"/>
    <property type="evidence" value="ECO:0007669"/>
    <property type="project" value="UniProtKB-SubCell"/>
</dbReference>
<keyword evidence="12" id="KW-1133">Transmembrane helix</keyword>
<keyword evidence="11 12" id="KW-0472">Membrane</keyword>
<dbReference type="AlphaFoldDB" id="A0A1E4R7L3"/>
<dbReference type="EMBL" id="MECQ01000001">
    <property type="protein sequence ID" value="ODV56472.1"/>
    <property type="molecule type" value="Genomic_DNA"/>
</dbReference>
<dbReference type="InterPro" id="IPR050351">
    <property type="entry name" value="BphY/WalK/GraS-like"/>
</dbReference>
<sequence length="594" mass="68384">MKKGIVLKLFLLTTALCTLILAIIFIGQTLFFKQYYENRKVNDVKASIQTFENEYKKNEYDTPAIRKMEENFYLHHTSWITTLDSSGNIKNTKDFILEIQLDSSSQNNEFSGRLIQIPLYSFIALEDVERVAFFLEQGNRIIIDGAQQGNTILPAILTIEKENVVLENRQLSELFYGKQTSRVSGSPLYLTGHITNVQLPEQMVGANFIYANHVLIDRIKQFQVDLITNDSSHHFDSTEIMDFKENGVSYKIIVKPIKDSKGEINYIFTLTSLQPVDEAVQMIKDYYVYLIIFVFLLIVLVSLYYSKKIAQPLLQINKTTEKIADLDFSEMIPVTTNDEIGHLSQNINILSKTLHSYIVELQQDIEKEKQLENTRKEFIAGVSHELKTPLSIMKSCISILEDGVASNKKEYYFQAMAKEIDRMDRLIIDMLELAKFESGTYRMDMDIFYMDEIIEYIIDQLSLDISKKQLHVHQSLSTIKVVANQSRIEQVLTNFISNAIRYTPEKEDIFVSMVVEEEHVKICIENKGVHIAPDHLVRIWDRFYRGDISRQQAKEGTGLGLAISKNILELHGVPYGVTNTKEGVLFYFSLKKSV</sequence>
<keyword evidence="9" id="KW-0067">ATP-binding</keyword>
<keyword evidence="4" id="KW-1003">Cell membrane</keyword>
<dbReference type="SMART" id="SM00304">
    <property type="entry name" value="HAMP"/>
    <property type="match status" value="1"/>
</dbReference>
<dbReference type="InterPro" id="IPR003594">
    <property type="entry name" value="HATPase_dom"/>
</dbReference>
<dbReference type="PROSITE" id="PS50885">
    <property type="entry name" value="HAMP"/>
    <property type="match status" value="1"/>
</dbReference>
<evidence type="ECO:0000259" key="14">
    <source>
        <dbReference type="PROSITE" id="PS50885"/>
    </source>
</evidence>
<name>A0A1E4R7L3_9BACI</name>
<evidence type="ECO:0000313" key="15">
    <source>
        <dbReference type="EMBL" id="ODV56472.1"/>
    </source>
</evidence>
<evidence type="ECO:0000256" key="12">
    <source>
        <dbReference type="SAM" id="Phobius"/>
    </source>
</evidence>
<keyword evidence="7" id="KW-0547">Nucleotide-binding</keyword>
<dbReference type="InterPro" id="IPR004358">
    <property type="entry name" value="Sig_transdc_His_kin-like_C"/>
</dbReference>
<evidence type="ECO:0000256" key="3">
    <source>
        <dbReference type="ARBA" id="ARBA00012438"/>
    </source>
</evidence>
<dbReference type="Gene3D" id="6.10.340.10">
    <property type="match status" value="1"/>
</dbReference>
<dbReference type="RefSeq" id="WP_069481462.1">
    <property type="nucleotide sequence ID" value="NZ_KV766182.1"/>
</dbReference>
<dbReference type="Pfam" id="PF00672">
    <property type="entry name" value="HAMP"/>
    <property type="match status" value="1"/>
</dbReference>
<dbReference type="InterPro" id="IPR003661">
    <property type="entry name" value="HisK_dim/P_dom"/>
</dbReference>
<dbReference type="CDD" id="cd00082">
    <property type="entry name" value="HisKA"/>
    <property type="match status" value="1"/>
</dbReference>
<dbReference type="SMART" id="SM00388">
    <property type="entry name" value="HisKA"/>
    <property type="match status" value="1"/>
</dbReference>
<keyword evidence="10" id="KW-0902">Two-component regulatory system</keyword>
<evidence type="ECO:0000259" key="13">
    <source>
        <dbReference type="PROSITE" id="PS50109"/>
    </source>
</evidence>
<dbReference type="Pfam" id="PF02518">
    <property type="entry name" value="HATPase_c"/>
    <property type="match status" value="1"/>
</dbReference>
<evidence type="ECO:0000256" key="2">
    <source>
        <dbReference type="ARBA" id="ARBA00004651"/>
    </source>
</evidence>
<organism evidence="15 16">
    <name type="scientific">Lysinibacillus fusiformis</name>
    <dbReference type="NCBI Taxonomy" id="28031"/>
    <lineage>
        <taxon>Bacteria</taxon>
        <taxon>Bacillati</taxon>
        <taxon>Bacillota</taxon>
        <taxon>Bacilli</taxon>
        <taxon>Bacillales</taxon>
        <taxon>Bacillaceae</taxon>
        <taxon>Lysinibacillus</taxon>
    </lineage>
</organism>
<dbReference type="GO" id="GO:0005524">
    <property type="term" value="F:ATP binding"/>
    <property type="evidence" value="ECO:0007669"/>
    <property type="project" value="UniProtKB-KW"/>
</dbReference>
<dbReference type="SMART" id="SM00387">
    <property type="entry name" value="HATPase_c"/>
    <property type="match status" value="1"/>
</dbReference>
<comment type="catalytic activity">
    <reaction evidence="1">
        <text>ATP + protein L-histidine = ADP + protein N-phospho-L-histidine.</text>
        <dbReference type="EC" id="2.7.13.3"/>
    </reaction>
</comment>
<feature type="transmembrane region" description="Helical" evidence="12">
    <location>
        <begin position="286"/>
        <end position="305"/>
    </location>
</feature>
<evidence type="ECO:0000256" key="11">
    <source>
        <dbReference type="ARBA" id="ARBA00023136"/>
    </source>
</evidence>
<dbReference type="Proteomes" id="UP000094784">
    <property type="component" value="Unassembled WGS sequence"/>
</dbReference>
<dbReference type="SUPFAM" id="SSF55874">
    <property type="entry name" value="ATPase domain of HSP90 chaperone/DNA topoisomerase II/histidine kinase"/>
    <property type="match status" value="1"/>
</dbReference>
<dbReference type="EC" id="2.7.13.3" evidence="3"/>
<dbReference type="PRINTS" id="PR00344">
    <property type="entry name" value="BCTRLSENSOR"/>
</dbReference>
<dbReference type="PANTHER" id="PTHR45453:SF3">
    <property type="entry name" value="HISTIDINE KINASE"/>
    <property type="match status" value="1"/>
</dbReference>
<evidence type="ECO:0000256" key="5">
    <source>
        <dbReference type="ARBA" id="ARBA00022553"/>
    </source>
</evidence>
<dbReference type="OrthoDB" id="9762826at2"/>
<dbReference type="Gene3D" id="1.10.287.130">
    <property type="match status" value="1"/>
</dbReference>
<keyword evidence="8 15" id="KW-0418">Kinase</keyword>
<dbReference type="FunFam" id="1.10.287.130:FF:000001">
    <property type="entry name" value="Two-component sensor histidine kinase"/>
    <property type="match status" value="1"/>
</dbReference>
<reference evidence="15 16" key="1">
    <citation type="submission" date="2016-09" db="EMBL/GenBank/DDBJ databases">
        <title>Draft genome sequence of the soil isolate, Lysinibacillus fusiformis M5, a potential hypoxanthine producer.</title>
        <authorList>
            <person name="Gallegos-Monterrosa R."/>
            <person name="Maroti G."/>
            <person name="Balint B."/>
            <person name="Kovacs A.T."/>
        </authorList>
    </citation>
    <scope>NUCLEOTIDE SEQUENCE [LARGE SCALE GENOMIC DNA]</scope>
    <source>
        <strain evidence="15 16">M5</strain>
    </source>
</reference>